<keyword evidence="16" id="KW-1185">Reference proteome</keyword>
<keyword evidence="8" id="KW-0249">Electron transport</keyword>
<evidence type="ECO:0000256" key="5">
    <source>
        <dbReference type="ARBA" id="ARBA00022448"/>
    </source>
</evidence>
<evidence type="ECO:0000256" key="12">
    <source>
        <dbReference type="ARBA" id="ARBA00032352"/>
    </source>
</evidence>
<evidence type="ECO:0000313" key="16">
    <source>
        <dbReference type="Proteomes" id="UP001329430"/>
    </source>
</evidence>
<dbReference type="PIRSF" id="PIRSF006643">
    <property type="entry name" value="NDUA6"/>
    <property type="match status" value="1"/>
</dbReference>
<evidence type="ECO:0000256" key="6">
    <source>
        <dbReference type="ARBA" id="ARBA00022660"/>
    </source>
</evidence>
<evidence type="ECO:0000256" key="1">
    <source>
        <dbReference type="ARBA" id="ARBA00004443"/>
    </source>
</evidence>
<sequence length="123" mass="14503">MAANAAKLIPRKVKPILSIDNEEARKRAINLYKAWSKQIPFIVRKYDISKSVEECKEKLREEFQKHENITDVRVIDVLIVKGQMELKECVNVWKQKTHVMEYFKVTLEPKPKDFLSKFIQGVE</sequence>
<feature type="domain" description="Complex 1 LYR protein" evidence="14">
    <location>
        <begin position="44"/>
        <end position="88"/>
    </location>
</feature>
<keyword evidence="9" id="KW-0496">Mitochondrion</keyword>
<evidence type="ECO:0000256" key="4">
    <source>
        <dbReference type="ARBA" id="ARBA00016386"/>
    </source>
</evidence>
<comment type="subunit">
    <text evidence="3">Mammalian complex I is composed of 45 different subunits.</text>
</comment>
<evidence type="ECO:0000256" key="9">
    <source>
        <dbReference type="ARBA" id="ARBA00023128"/>
    </source>
</evidence>
<evidence type="ECO:0000256" key="3">
    <source>
        <dbReference type="ARBA" id="ARBA00011790"/>
    </source>
</evidence>
<dbReference type="EMBL" id="JAVRBK010000004">
    <property type="protein sequence ID" value="KAK5644826.1"/>
    <property type="molecule type" value="Genomic_DNA"/>
</dbReference>
<proteinExistence type="inferred from homology"/>
<dbReference type="InterPro" id="IPR008011">
    <property type="entry name" value="Complex1_LYR_dom"/>
</dbReference>
<dbReference type="Proteomes" id="UP001329430">
    <property type="component" value="Chromosome 4"/>
</dbReference>
<dbReference type="GO" id="GO:0006979">
    <property type="term" value="P:response to oxidative stress"/>
    <property type="evidence" value="ECO:0007669"/>
    <property type="project" value="TreeGrafter"/>
</dbReference>
<evidence type="ECO:0000259" key="14">
    <source>
        <dbReference type="Pfam" id="PF05347"/>
    </source>
</evidence>
<keyword evidence="10" id="KW-0472">Membrane</keyword>
<comment type="similarity">
    <text evidence="2">Belongs to the complex I LYR family.</text>
</comment>
<dbReference type="InterPro" id="IPR016488">
    <property type="entry name" value="NADH_Ub_cplx-1_asu_su-6"/>
</dbReference>
<reference evidence="15 16" key="1">
    <citation type="journal article" date="2024" name="Insects">
        <title>An Improved Chromosome-Level Genome Assembly of the Firefly Pyrocoelia pectoralis.</title>
        <authorList>
            <person name="Fu X."/>
            <person name="Meyer-Rochow V.B."/>
            <person name="Ballantyne L."/>
            <person name="Zhu X."/>
        </authorList>
    </citation>
    <scope>NUCLEOTIDE SEQUENCE [LARGE SCALE GENOMIC DNA]</scope>
    <source>
        <strain evidence="15">XCY_ONT2</strain>
    </source>
</reference>
<evidence type="ECO:0000256" key="10">
    <source>
        <dbReference type="ARBA" id="ARBA00023136"/>
    </source>
</evidence>
<dbReference type="InterPro" id="IPR045299">
    <property type="entry name" value="Complex1_LYR_NDUFA6_LYRM6"/>
</dbReference>
<dbReference type="GO" id="GO:0045271">
    <property type="term" value="C:respiratory chain complex I"/>
    <property type="evidence" value="ECO:0007669"/>
    <property type="project" value="InterPro"/>
</dbReference>
<evidence type="ECO:0000256" key="13">
    <source>
        <dbReference type="ARBA" id="ARBA00046116"/>
    </source>
</evidence>
<dbReference type="AlphaFoldDB" id="A0AAN7ZP80"/>
<keyword evidence="5" id="KW-0813">Transport</keyword>
<name>A0AAN7ZP80_9COLE</name>
<evidence type="ECO:0000256" key="11">
    <source>
        <dbReference type="ARBA" id="ARBA00030213"/>
    </source>
</evidence>
<gene>
    <name evidence="15" type="ORF">RI129_006126</name>
</gene>
<evidence type="ECO:0000256" key="7">
    <source>
        <dbReference type="ARBA" id="ARBA00022792"/>
    </source>
</evidence>
<dbReference type="Pfam" id="PF05347">
    <property type="entry name" value="Complex1_LYR"/>
    <property type="match status" value="1"/>
</dbReference>
<evidence type="ECO:0000256" key="8">
    <source>
        <dbReference type="ARBA" id="ARBA00022982"/>
    </source>
</evidence>
<evidence type="ECO:0000256" key="2">
    <source>
        <dbReference type="ARBA" id="ARBA00009508"/>
    </source>
</evidence>
<dbReference type="PANTHER" id="PTHR12964:SF0">
    <property type="entry name" value="NADH DEHYDROGENASE [UBIQUINONE] 1 ALPHA SUBCOMPLEX SUBUNIT 6"/>
    <property type="match status" value="1"/>
</dbReference>
<organism evidence="15 16">
    <name type="scientific">Pyrocoelia pectoralis</name>
    <dbReference type="NCBI Taxonomy" id="417401"/>
    <lineage>
        <taxon>Eukaryota</taxon>
        <taxon>Metazoa</taxon>
        <taxon>Ecdysozoa</taxon>
        <taxon>Arthropoda</taxon>
        <taxon>Hexapoda</taxon>
        <taxon>Insecta</taxon>
        <taxon>Pterygota</taxon>
        <taxon>Neoptera</taxon>
        <taxon>Endopterygota</taxon>
        <taxon>Coleoptera</taxon>
        <taxon>Polyphaga</taxon>
        <taxon>Elateriformia</taxon>
        <taxon>Elateroidea</taxon>
        <taxon>Lampyridae</taxon>
        <taxon>Lampyrinae</taxon>
        <taxon>Pyrocoelia</taxon>
    </lineage>
</organism>
<dbReference type="PANTHER" id="PTHR12964">
    <property type="entry name" value="NADH-UBIQUINONE OXIDOREDUCTASE B14 SUBUNIT"/>
    <property type="match status" value="1"/>
</dbReference>
<keyword evidence="6" id="KW-0679">Respiratory chain</keyword>
<keyword evidence="7" id="KW-0999">Mitochondrion inner membrane</keyword>
<accession>A0AAN7ZP80</accession>
<dbReference type="GO" id="GO:0005743">
    <property type="term" value="C:mitochondrial inner membrane"/>
    <property type="evidence" value="ECO:0007669"/>
    <property type="project" value="UniProtKB-SubCell"/>
</dbReference>
<comment type="caution">
    <text evidence="15">The sequence shown here is derived from an EMBL/GenBank/DDBJ whole genome shotgun (WGS) entry which is preliminary data.</text>
</comment>
<evidence type="ECO:0000313" key="15">
    <source>
        <dbReference type="EMBL" id="KAK5644826.1"/>
    </source>
</evidence>
<comment type="subcellular location">
    <subcellularLocation>
        <location evidence="1">Mitochondrion inner membrane</location>
        <topology evidence="1">Peripheral membrane protein</topology>
        <orientation evidence="1">Matrix side</orientation>
    </subcellularLocation>
</comment>
<dbReference type="CDD" id="cd20266">
    <property type="entry name" value="Complex1_LYR_NDUFA6_LYRM6"/>
    <property type="match status" value="1"/>
</dbReference>
<comment type="function">
    <text evidence="13">Accessory subunit of the mitochondrial membrane respiratory chain NADH dehydrogenase (Complex I), that is believed to be not involved in catalysis. Required for proper complex I assembly. Complex I functions in the transfer of electrons from NADH to the respiratory chain. The immediate electron acceptor for the enzyme is believed to be ubiquinone.</text>
</comment>
<protein>
    <recommendedName>
        <fullName evidence="4">NADH dehydrogenase [ubiquinone] 1 alpha subcomplex subunit 6</fullName>
    </recommendedName>
    <alternativeName>
        <fullName evidence="11">Complex I-B14</fullName>
    </alternativeName>
    <alternativeName>
        <fullName evidence="12">NADH-ubiquinone oxidoreductase B14 subunit</fullName>
    </alternativeName>
</protein>